<dbReference type="AlphaFoldDB" id="A0A438H2K8"/>
<feature type="compositionally biased region" description="Low complexity" evidence="2">
    <location>
        <begin position="227"/>
        <end position="249"/>
    </location>
</feature>
<feature type="domain" description="Integrase catalytic" evidence="3">
    <location>
        <begin position="355"/>
        <end position="539"/>
    </location>
</feature>
<dbReference type="InterPro" id="IPR001584">
    <property type="entry name" value="Integrase_cat-core"/>
</dbReference>
<dbReference type="Pfam" id="PF13976">
    <property type="entry name" value="gag_pre-integrs"/>
    <property type="match status" value="1"/>
</dbReference>
<dbReference type="InterPro" id="IPR057670">
    <property type="entry name" value="SH3_retrovirus"/>
</dbReference>
<dbReference type="FunFam" id="3.30.420.10:FF:000438">
    <property type="match status" value="1"/>
</dbReference>
<accession>A0A438H2K8</accession>
<evidence type="ECO:0000256" key="1">
    <source>
        <dbReference type="ARBA" id="ARBA00022750"/>
    </source>
</evidence>
<evidence type="ECO:0000256" key="2">
    <source>
        <dbReference type="SAM" id="MobiDB-lite"/>
    </source>
</evidence>
<gene>
    <name evidence="4" type="primary">POLX_3367</name>
    <name evidence="4" type="ORF">CK203_051000</name>
</gene>
<proteinExistence type="predicted"/>
<dbReference type="CDD" id="cd09272">
    <property type="entry name" value="RNase_HI_RT_Ty1"/>
    <property type="match status" value="1"/>
</dbReference>
<feature type="region of interest" description="Disordered" evidence="2">
    <location>
        <begin position="166"/>
        <end position="199"/>
    </location>
</feature>
<dbReference type="EMBL" id="QGNW01000290">
    <property type="protein sequence ID" value="RVW78820.1"/>
    <property type="molecule type" value="Genomic_DNA"/>
</dbReference>
<dbReference type="Pfam" id="PF25597">
    <property type="entry name" value="SH3_retrovirus"/>
    <property type="match status" value="1"/>
</dbReference>
<evidence type="ECO:0000259" key="3">
    <source>
        <dbReference type="PROSITE" id="PS50994"/>
    </source>
</evidence>
<comment type="caution">
    <text evidence="4">The sequence shown here is derived from an EMBL/GenBank/DDBJ whole genome shotgun (WGS) entry which is preliminary data.</text>
</comment>
<sequence>MGQGYEDHLITQEADIPEVDRVQWRKIDAQLCSVLWQSVDPRILLHLQAYKTCFKFWTQAKGLYTNDIQRLYKVASAIVHLSQQDLDLSTYIGQIASLKEQFLTVMPLTPDVGAQQTQLDKFFMVLTLIGLRPDLEPIRDQILGSSSVPSLDDVFARLLRISSTQTLPSDSASDSSVLVSQTTSRGGRSGTRGRGQRPHCTYCNKLGHTRDRCYQLHGRPPRTAHMAQSSDSPLPQPPSSSASQTSQASIASVAQPGNASACLTHTSSLGPWILDSGASDHLSGNKDLFSSITTTSDLPTVTLANGSQTVAKGIGLALPCLLYLSLLSFILLNDRSTGKTIGIGRESQGLYHLTSDSSPAVCISTDAPLLIHNRLGHPSLSKFQKMVPRFSTLSSLPCESCQLGKHTRVSFPKRLNNRAKSPFELVHTDVWGPCRTASTLGFQYFVTFIDDYSRSQFTSFMSHHGILHQSSCAHTPQQNGVAERKNRHLVETARTLLLHNHVPFRFWGDAVLTACYLINRMPSSVLHDQIPHSLLFPDQPLYFLPPRVFGCTCFVHILTPGQDKLSAKAMKCLFLGYSRLQKGYRCYSLETHLLPIPIVSPPDAMPPRPLQVYHRRPRVVAPLPFPEAPADSLPIPSASPAPALPSPNDLPIAVRKGTRSTRNPHPIYNFLSYHRLSSPYSAFVSAISSVSLPKSTHEALSHPGWRQAMVDEMAALHSNGTWDLVVLPSGKSTVGCRWVYAVKVGPDGQVDRLKARLVAKGYTQVYGSDYGDTFSPVAKIASVRLLLSMAAMCSWPLYQLDIKNAFLHGDLAEEVYMEQPPGFVAQGESGLVCRLRRSLYGLKQSPRAWFSRFSSVVQEFGMLRSTADHSVFYHHNSLGQCIYLVVYVDDIVITGSDQDGIQKLKQHLFTHFQTKDLGKLKYFLGIEIAQSSSGVVLSQRKYALDILEETGMLDCKPVDTPMDPNVKLVPGQGEPLGDPGRYRRLVGKLNYLTITRPDISFPVSVVSQFLQSPCDSHWDAVIRILRYIKSTPGQGVLYENRGHTQVVGYTDADWAGSPTDRRSTSGYCVFIGGNLISWKSKKQDVVARSSAEAEYRAMALATCELIWLRHLLQELRFGKDEQMKLICDNQAALHIASNPVFHERTKHIEVDCHFIREKIASGCVATSFVNSNDQLADIFTKSLRGPRIKYICNKLGAYDVYAPA</sequence>
<dbReference type="Pfam" id="PF22936">
    <property type="entry name" value="Pol_BBD"/>
    <property type="match status" value="1"/>
</dbReference>
<feature type="region of interest" description="Disordered" evidence="2">
    <location>
        <begin position="214"/>
        <end position="249"/>
    </location>
</feature>
<keyword evidence="1" id="KW-0378">Hydrolase</keyword>
<dbReference type="Gene3D" id="3.30.420.10">
    <property type="entry name" value="Ribonuclease H-like superfamily/Ribonuclease H"/>
    <property type="match status" value="2"/>
</dbReference>
<dbReference type="InterPro" id="IPR012337">
    <property type="entry name" value="RNaseH-like_sf"/>
</dbReference>
<dbReference type="InterPro" id="IPR013103">
    <property type="entry name" value="RVT_2"/>
</dbReference>
<keyword evidence="1" id="KW-0645">Protease</keyword>
<dbReference type="SUPFAM" id="SSF56672">
    <property type="entry name" value="DNA/RNA polymerases"/>
    <property type="match status" value="1"/>
</dbReference>
<evidence type="ECO:0000313" key="4">
    <source>
        <dbReference type="EMBL" id="RVW78820.1"/>
    </source>
</evidence>
<dbReference type="Proteomes" id="UP000288805">
    <property type="component" value="Unassembled WGS sequence"/>
</dbReference>
<dbReference type="SUPFAM" id="SSF53098">
    <property type="entry name" value="Ribonuclease H-like"/>
    <property type="match status" value="1"/>
</dbReference>
<name>A0A438H2K8_VITVI</name>
<dbReference type="PANTHER" id="PTHR11439">
    <property type="entry name" value="GAG-POL-RELATED RETROTRANSPOSON"/>
    <property type="match status" value="1"/>
</dbReference>
<dbReference type="Pfam" id="PF07727">
    <property type="entry name" value="RVT_2"/>
    <property type="match status" value="1"/>
</dbReference>
<protein>
    <submittedName>
        <fullName evidence="4">Retrovirus-related Pol polyprotein from transposon TNT 1-94</fullName>
    </submittedName>
</protein>
<reference evidence="4 5" key="1">
    <citation type="journal article" date="2018" name="PLoS Genet.">
        <title>Population sequencing reveals clonal diversity and ancestral inbreeding in the grapevine cultivar Chardonnay.</title>
        <authorList>
            <person name="Roach M.J."/>
            <person name="Johnson D.L."/>
            <person name="Bohlmann J."/>
            <person name="van Vuuren H.J."/>
            <person name="Jones S.J."/>
            <person name="Pretorius I.S."/>
            <person name="Schmidt S.A."/>
            <person name="Borneman A.R."/>
        </authorList>
    </citation>
    <scope>NUCLEOTIDE SEQUENCE [LARGE SCALE GENOMIC DNA]</scope>
    <source>
        <strain evidence="5">cv. Chardonnay</strain>
        <tissue evidence="4">Leaf</tissue>
    </source>
</reference>
<dbReference type="PANTHER" id="PTHR11439:SF484">
    <property type="entry name" value="REVERSE TRANSCRIPTASE TY1_COPIA-TYPE DOMAIN-CONTAINING PROTEIN"/>
    <property type="match status" value="1"/>
</dbReference>
<dbReference type="PROSITE" id="PS50994">
    <property type="entry name" value="INTEGRASE"/>
    <property type="match status" value="1"/>
</dbReference>
<dbReference type="GO" id="GO:0015074">
    <property type="term" value="P:DNA integration"/>
    <property type="evidence" value="ECO:0007669"/>
    <property type="project" value="InterPro"/>
</dbReference>
<feature type="compositionally biased region" description="Low complexity" evidence="2">
    <location>
        <begin position="169"/>
        <end position="186"/>
    </location>
</feature>
<dbReference type="GO" id="GO:0004190">
    <property type="term" value="F:aspartic-type endopeptidase activity"/>
    <property type="evidence" value="ECO:0007669"/>
    <property type="project" value="UniProtKB-KW"/>
</dbReference>
<dbReference type="InterPro" id="IPR054722">
    <property type="entry name" value="PolX-like_BBD"/>
</dbReference>
<dbReference type="GO" id="GO:0003676">
    <property type="term" value="F:nucleic acid binding"/>
    <property type="evidence" value="ECO:0007669"/>
    <property type="project" value="InterPro"/>
</dbReference>
<organism evidence="4 5">
    <name type="scientific">Vitis vinifera</name>
    <name type="common">Grape</name>
    <dbReference type="NCBI Taxonomy" id="29760"/>
    <lineage>
        <taxon>Eukaryota</taxon>
        <taxon>Viridiplantae</taxon>
        <taxon>Streptophyta</taxon>
        <taxon>Embryophyta</taxon>
        <taxon>Tracheophyta</taxon>
        <taxon>Spermatophyta</taxon>
        <taxon>Magnoliopsida</taxon>
        <taxon>eudicotyledons</taxon>
        <taxon>Gunneridae</taxon>
        <taxon>Pentapetalae</taxon>
        <taxon>rosids</taxon>
        <taxon>Vitales</taxon>
        <taxon>Vitaceae</taxon>
        <taxon>Viteae</taxon>
        <taxon>Vitis</taxon>
    </lineage>
</organism>
<dbReference type="InterPro" id="IPR025724">
    <property type="entry name" value="GAG-pre-integrase_dom"/>
</dbReference>
<dbReference type="InterPro" id="IPR043502">
    <property type="entry name" value="DNA/RNA_pol_sf"/>
</dbReference>
<evidence type="ECO:0000313" key="5">
    <source>
        <dbReference type="Proteomes" id="UP000288805"/>
    </source>
</evidence>
<dbReference type="InterPro" id="IPR036397">
    <property type="entry name" value="RNaseH_sf"/>
</dbReference>
<keyword evidence="1" id="KW-0064">Aspartyl protease</keyword>